<feature type="compositionally biased region" description="Basic and acidic residues" evidence="1">
    <location>
        <begin position="60"/>
        <end position="70"/>
    </location>
</feature>
<evidence type="ECO:0000256" key="1">
    <source>
        <dbReference type="SAM" id="MobiDB-lite"/>
    </source>
</evidence>
<name>A0ABU9QBF7_9BURK</name>
<proteinExistence type="predicted"/>
<dbReference type="RefSeq" id="WP_233471830.1">
    <property type="nucleotide sequence ID" value="NZ_CAJHCS010000011.1"/>
</dbReference>
<comment type="caution">
    <text evidence="2">The sequence shown here is derived from an EMBL/GenBank/DDBJ whole genome shotgun (WGS) entry which is preliminary data.</text>
</comment>
<organism evidence="2 3">
    <name type="scientific">Paraburkholderia sabiae</name>
    <dbReference type="NCBI Taxonomy" id="273251"/>
    <lineage>
        <taxon>Bacteria</taxon>
        <taxon>Pseudomonadati</taxon>
        <taxon>Pseudomonadota</taxon>
        <taxon>Betaproteobacteria</taxon>
        <taxon>Burkholderiales</taxon>
        <taxon>Burkholderiaceae</taxon>
        <taxon>Paraburkholderia</taxon>
    </lineage>
</organism>
<protein>
    <submittedName>
        <fullName evidence="2">DUF4148 domain-containing protein</fullName>
    </submittedName>
</protein>
<dbReference type="InterPro" id="IPR025421">
    <property type="entry name" value="DUF4148"/>
</dbReference>
<dbReference type="EMBL" id="JAZHGC010000010">
    <property type="protein sequence ID" value="MEM5286717.1"/>
    <property type="molecule type" value="Genomic_DNA"/>
</dbReference>
<feature type="compositionally biased region" description="Polar residues" evidence="1">
    <location>
        <begin position="81"/>
        <end position="122"/>
    </location>
</feature>
<evidence type="ECO:0000313" key="3">
    <source>
        <dbReference type="Proteomes" id="UP001494588"/>
    </source>
</evidence>
<reference evidence="2 3" key="1">
    <citation type="submission" date="2024-01" db="EMBL/GenBank/DDBJ databases">
        <title>The diversity of rhizobia nodulating Mimosa spp. in eleven states of Brazil covering several biomes is determined by host plant, location, and edaphic factors.</title>
        <authorList>
            <person name="Rouws L."/>
            <person name="Barauna A."/>
            <person name="Beukes C."/>
            <person name="De Faria S.M."/>
            <person name="Gross E."/>
            <person name="Dos Reis Junior F.B."/>
            <person name="Simon M."/>
            <person name="Maluk M."/>
            <person name="Odee D.W."/>
            <person name="Kenicer G."/>
            <person name="Young J.P.W."/>
            <person name="Reis V.M."/>
            <person name="Zilli J."/>
            <person name="James E.K."/>
        </authorList>
    </citation>
    <scope>NUCLEOTIDE SEQUENCE [LARGE SCALE GENOMIC DNA]</scope>
    <source>
        <strain evidence="2 3">JPY77</strain>
    </source>
</reference>
<dbReference type="Pfam" id="PF13663">
    <property type="entry name" value="DUF4148"/>
    <property type="match status" value="1"/>
</dbReference>
<evidence type="ECO:0000313" key="2">
    <source>
        <dbReference type="EMBL" id="MEM5286717.1"/>
    </source>
</evidence>
<dbReference type="Proteomes" id="UP001494588">
    <property type="component" value="Unassembled WGS sequence"/>
</dbReference>
<gene>
    <name evidence="2" type="ORF">V4C55_13435</name>
</gene>
<keyword evidence="3" id="KW-1185">Reference proteome</keyword>
<feature type="region of interest" description="Disordered" evidence="1">
    <location>
        <begin position="60"/>
        <end position="122"/>
    </location>
</feature>
<accession>A0ABU9QBF7</accession>
<sequence>MQLHRFNSIADIYVSTYCSPLESSMKTSFTISLIVAALTMPMISYAKVDSNGTTRDEVKAQVAQAEKDGTLHQSKVHYPQYDQNASAAGRQSSSEYGTMPLNFSQSGSPAKAATNSKLFEHH</sequence>